<feature type="compositionally biased region" description="Polar residues" evidence="2">
    <location>
        <begin position="37"/>
        <end position="47"/>
    </location>
</feature>
<evidence type="ECO:0000259" key="3">
    <source>
        <dbReference type="Pfam" id="PF07814"/>
    </source>
</evidence>
<dbReference type="STRING" id="670580.A0A1X6N3T1"/>
<sequence length="844" mass="91565">MQTIVRKPVPTAKTPSPPIGLSSNAGHSRKSRPSTKAIRSTPASSPPSIARTDTLPDIPAASRPSSPSPRKAAKDLSSLFTFAVDDDTPPKLRERRPPSSVAKRMLRRTGTDSSASGSGASFSARSVDMLLRPTPVTPTKLAKTKSESMIDLTYGSPRSGPLTPSKSHGQEDVSSPPVQTSSRPTMAASNVRTYGGKSRSFLVALPATHFDPLSRSNTQSQTPLGDGEDAMLGTSQEDDFEIRESYTDLRNRWGVDNSEDDPRPVSPIQASPGDRNRRKGKGKAVELPSVYLPPGMHNDVKSITELRSKGENRRFLDDVGYLFEGLEEDSPLSVRRGSALEIVTKFCDTDFARKAKAADFLGRAWDALRQAGAADGDKVLDSTIVSFAALVSRDAGDLVELATKSDLVSVLYSSLATLDCSNDPLWLISCSLTDSELKKAGVSKLEKTLLADLHRLVRKKSGLMDTSDIVSNRVLISIALSAVPPLLHSAAQLPTVLKSLTAELSVVSSRVSAYETGLSLVPSASSSLLKTPSLLHILNCLHLLDSSLLGRWANHGTDNDPGTDRLGLQREAGLGAALMTLCVACDVISREDEYAEQRAVAAKCLESTLRVLINLTHDDLPWCQALLDEPSSMTILARLIIMAQSRSGITQPALKNEDHTTASLDNDFVDDSALSLDLLCLALGLLTNLVQVSHEAKEMAHDTLLDFKCPVCLAFVYLERCKTDNEIDPFVRGHMAVLFGLLMQQCPANQRVLLDALPGTSDKQRLNSLVEHAREFTLFYVEFTKKVSAAIRSQIREEEEDDEESVEVSAGVGYGAVLRDTRGETVAKDVIVFLERFRDQRPVR</sequence>
<feature type="compositionally biased region" description="Polar residues" evidence="2">
    <location>
        <begin position="214"/>
        <end position="223"/>
    </location>
</feature>
<dbReference type="EMBL" id="KZ110595">
    <property type="protein sequence ID" value="OSX63299.1"/>
    <property type="molecule type" value="Genomic_DNA"/>
</dbReference>
<evidence type="ECO:0000313" key="5">
    <source>
        <dbReference type="Proteomes" id="UP000194127"/>
    </source>
</evidence>
<accession>A0A1X6N3T1</accession>
<dbReference type="PANTHER" id="PTHR22100">
    <property type="entry name" value="WINGS APART-LIKE PROTEIN HOMOLOG"/>
    <property type="match status" value="1"/>
</dbReference>
<feature type="compositionally biased region" description="Low complexity" evidence="2">
    <location>
        <begin position="111"/>
        <end position="126"/>
    </location>
</feature>
<dbReference type="GeneID" id="36327608"/>
<protein>
    <recommendedName>
        <fullName evidence="3">Wings apart-like protein C-terminal domain-containing protein</fullName>
    </recommendedName>
</protein>
<dbReference type="AlphaFoldDB" id="A0A1X6N3T1"/>
<organism evidence="4 5">
    <name type="scientific">Postia placenta MAD-698-R-SB12</name>
    <dbReference type="NCBI Taxonomy" id="670580"/>
    <lineage>
        <taxon>Eukaryota</taxon>
        <taxon>Fungi</taxon>
        <taxon>Dikarya</taxon>
        <taxon>Basidiomycota</taxon>
        <taxon>Agaricomycotina</taxon>
        <taxon>Agaricomycetes</taxon>
        <taxon>Polyporales</taxon>
        <taxon>Adustoporiaceae</taxon>
        <taxon>Rhodonia</taxon>
    </lineage>
</organism>
<dbReference type="InterPro" id="IPR011989">
    <property type="entry name" value="ARM-like"/>
</dbReference>
<reference evidence="4 5" key="1">
    <citation type="submission" date="2017-04" db="EMBL/GenBank/DDBJ databases">
        <title>Genome Sequence of the Model Brown-Rot Fungus Postia placenta SB12.</title>
        <authorList>
            <consortium name="DOE Joint Genome Institute"/>
            <person name="Gaskell J."/>
            <person name="Kersten P."/>
            <person name="Larrondo L.F."/>
            <person name="Canessa P."/>
            <person name="Martinez D."/>
            <person name="Hibbett D."/>
            <person name="Schmoll M."/>
            <person name="Kubicek C.P."/>
            <person name="Martinez A.T."/>
            <person name="Yadav J."/>
            <person name="Master E."/>
            <person name="Magnuson J.K."/>
            <person name="James T."/>
            <person name="Yaver D."/>
            <person name="Berka R."/>
            <person name="Labutti K."/>
            <person name="Lipzen A."/>
            <person name="Aerts A."/>
            <person name="Barry K."/>
            <person name="Henrissat B."/>
            <person name="Blanchette R."/>
            <person name="Grigoriev I."/>
            <person name="Cullen D."/>
        </authorList>
    </citation>
    <scope>NUCLEOTIDE SEQUENCE [LARGE SCALE GENOMIC DNA]</scope>
    <source>
        <strain evidence="4 5">MAD-698-R-SB12</strain>
    </source>
</reference>
<comment type="similarity">
    <text evidence="1">Belongs to the WAPL family.</text>
</comment>
<evidence type="ECO:0000256" key="1">
    <source>
        <dbReference type="ARBA" id="ARBA00006854"/>
    </source>
</evidence>
<dbReference type="Gene3D" id="1.25.10.10">
    <property type="entry name" value="Leucine-rich Repeat Variant"/>
    <property type="match status" value="1"/>
</dbReference>
<feature type="compositionally biased region" description="Basic and acidic residues" evidence="2">
    <location>
        <begin position="88"/>
        <end position="97"/>
    </location>
</feature>
<feature type="region of interest" description="Disordered" evidence="2">
    <location>
        <begin position="1"/>
        <end position="193"/>
    </location>
</feature>
<feature type="compositionally biased region" description="Polar residues" evidence="2">
    <location>
        <begin position="162"/>
        <end position="192"/>
    </location>
</feature>
<evidence type="ECO:0000256" key="2">
    <source>
        <dbReference type="SAM" id="MobiDB-lite"/>
    </source>
</evidence>
<feature type="compositionally biased region" description="Low complexity" evidence="2">
    <location>
        <begin position="59"/>
        <end position="70"/>
    </location>
</feature>
<feature type="region of interest" description="Disordered" evidence="2">
    <location>
        <begin position="208"/>
        <end position="239"/>
    </location>
</feature>
<proteinExistence type="inferred from homology"/>
<dbReference type="OrthoDB" id="78088at2759"/>
<feature type="region of interest" description="Disordered" evidence="2">
    <location>
        <begin position="253"/>
        <end position="283"/>
    </location>
</feature>
<name>A0A1X6N3T1_9APHY</name>
<dbReference type="InterPro" id="IPR022771">
    <property type="entry name" value="WAPL_C"/>
</dbReference>
<gene>
    <name evidence="4" type="ORF">POSPLADRAFT_1073993</name>
</gene>
<feature type="domain" description="Wings apart-like protein C-terminal" evidence="3">
    <location>
        <begin position="300"/>
        <end position="695"/>
    </location>
</feature>
<evidence type="ECO:0000313" key="4">
    <source>
        <dbReference type="EMBL" id="OSX63299.1"/>
    </source>
</evidence>
<dbReference type="RefSeq" id="XP_024340093.1">
    <property type="nucleotide sequence ID" value="XM_024482659.1"/>
</dbReference>
<dbReference type="Pfam" id="PF07814">
    <property type="entry name" value="WAPL"/>
    <property type="match status" value="1"/>
</dbReference>
<dbReference type="Proteomes" id="UP000194127">
    <property type="component" value="Unassembled WGS sequence"/>
</dbReference>
<keyword evidence="5" id="KW-1185">Reference proteome</keyword>
<dbReference type="InterPro" id="IPR039874">
    <property type="entry name" value="WAPL"/>
</dbReference>
<dbReference type="PANTHER" id="PTHR22100:SF13">
    <property type="entry name" value="WINGS APART-LIKE PROTEIN HOMOLOG"/>
    <property type="match status" value="1"/>
</dbReference>